<dbReference type="EMBL" id="LT854260">
    <property type="protein sequence ID" value="SMR56753.1"/>
    <property type="molecule type" value="Genomic_DNA"/>
</dbReference>
<evidence type="ECO:0000256" key="1">
    <source>
        <dbReference type="SAM" id="MobiDB-lite"/>
    </source>
</evidence>
<organism evidence="2 3">
    <name type="scientific">Zymoseptoria tritici ST99CH_1E4</name>
    <dbReference type="NCBI Taxonomy" id="1276532"/>
    <lineage>
        <taxon>Eukaryota</taxon>
        <taxon>Fungi</taxon>
        <taxon>Dikarya</taxon>
        <taxon>Ascomycota</taxon>
        <taxon>Pezizomycotina</taxon>
        <taxon>Dothideomycetes</taxon>
        <taxon>Dothideomycetidae</taxon>
        <taxon>Mycosphaerellales</taxon>
        <taxon>Mycosphaerellaceae</taxon>
        <taxon>Zymoseptoria</taxon>
    </lineage>
</organism>
<dbReference type="Proteomes" id="UP000245764">
    <property type="component" value="Chromosome 8"/>
</dbReference>
<sequence>MNTQECPRPDSRLATAISLSQAHFAASQDLLRQQLNQHDAPSSPGSDRHEQVRDRFAPVFADSSLSSIAPRP</sequence>
<reference evidence="3" key="1">
    <citation type="submission" date="2017-05" db="EMBL/GenBank/DDBJ databases">
        <authorList>
            <person name="Song R."/>
            <person name="Chenine A.L."/>
            <person name="Ruprecht R.M."/>
        </authorList>
    </citation>
    <scope>NUCLEOTIDE SEQUENCE [LARGE SCALE GENOMIC DNA]</scope>
</reference>
<feature type="region of interest" description="Disordered" evidence="1">
    <location>
        <begin position="34"/>
        <end position="53"/>
    </location>
</feature>
<dbReference type="AlphaFoldDB" id="A0A2H1GTA9"/>
<accession>A0A2H1GTA9</accession>
<evidence type="ECO:0000313" key="2">
    <source>
        <dbReference type="EMBL" id="SMR56753.1"/>
    </source>
</evidence>
<protein>
    <submittedName>
        <fullName evidence="2">Uncharacterized protein</fullName>
    </submittedName>
</protein>
<gene>
    <name evidence="2" type="ORF">ZT1E4_G8350</name>
</gene>
<name>A0A2H1GTA9_ZYMTR</name>
<evidence type="ECO:0000313" key="3">
    <source>
        <dbReference type="Proteomes" id="UP000245764"/>
    </source>
</evidence>
<feature type="compositionally biased region" description="Polar residues" evidence="1">
    <location>
        <begin position="34"/>
        <end position="45"/>
    </location>
</feature>
<proteinExistence type="predicted"/>